<comment type="domain">
    <text evidence="10">The VLRF1 domain mediates binding to the 60S ribosomal subunit.</text>
</comment>
<dbReference type="PROSITE" id="PS52044">
    <property type="entry name" value="VLRF1"/>
    <property type="match status" value="1"/>
</dbReference>
<comment type="caution">
    <text evidence="10">Lacks conserved residue(s) required for the propagation of feature annotation.</text>
</comment>
<dbReference type="PANTHER" id="PTHR16036">
    <property type="entry name" value="ANKYRIN REPEAT AND ZINC FINGER DOMAIN-CONTAINING PROTEIN 1"/>
    <property type="match status" value="1"/>
</dbReference>
<evidence type="ECO:0000313" key="12">
    <source>
        <dbReference type="EMBL" id="CAK9263862.1"/>
    </source>
</evidence>
<keyword evidence="7" id="KW-0378">Hydrolase</keyword>
<evidence type="ECO:0000313" key="13">
    <source>
        <dbReference type="Proteomes" id="UP001497444"/>
    </source>
</evidence>
<evidence type="ECO:0000256" key="10">
    <source>
        <dbReference type="PROSITE-ProRule" id="PRU01389"/>
    </source>
</evidence>
<evidence type="ECO:0000256" key="5">
    <source>
        <dbReference type="ARBA" id="ARBA00022737"/>
    </source>
</evidence>
<gene>
    <name evidence="12" type="ORF">CSSPJE1EN1_LOCUS9340</name>
</gene>
<evidence type="ECO:0000256" key="8">
    <source>
        <dbReference type="ARBA" id="ARBA00023043"/>
    </source>
</evidence>
<evidence type="ECO:0000256" key="1">
    <source>
        <dbReference type="ARBA" id="ARBA00004496"/>
    </source>
</evidence>
<feature type="domain" description="VLRF1" evidence="11">
    <location>
        <begin position="1"/>
        <end position="124"/>
    </location>
</feature>
<keyword evidence="3 10" id="KW-0963">Cytoplasm</keyword>
<keyword evidence="5" id="KW-0677">Repeat</keyword>
<protein>
    <recommendedName>
        <fullName evidence="11">VLRF1 domain-containing protein</fullName>
    </recommendedName>
</protein>
<keyword evidence="8" id="KW-0040">ANK repeat</keyword>
<evidence type="ECO:0000256" key="3">
    <source>
        <dbReference type="ARBA" id="ARBA00022490"/>
    </source>
</evidence>
<comment type="similarity">
    <text evidence="2 10">Belongs to the ANKZF1/VMS1 family.</text>
</comment>
<organism evidence="12 13">
    <name type="scientific">Sphagnum jensenii</name>
    <dbReference type="NCBI Taxonomy" id="128206"/>
    <lineage>
        <taxon>Eukaryota</taxon>
        <taxon>Viridiplantae</taxon>
        <taxon>Streptophyta</taxon>
        <taxon>Embryophyta</taxon>
        <taxon>Bryophyta</taxon>
        <taxon>Sphagnophytina</taxon>
        <taxon>Sphagnopsida</taxon>
        <taxon>Sphagnales</taxon>
        <taxon>Sphagnaceae</taxon>
        <taxon>Sphagnum</taxon>
    </lineage>
</organism>
<dbReference type="EMBL" id="OZ020111">
    <property type="protein sequence ID" value="CAK9263862.1"/>
    <property type="molecule type" value="Genomic_DNA"/>
</dbReference>
<keyword evidence="4" id="KW-0540">Nuclease</keyword>
<dbReference type="Pfam" id="PF18826">
    <property type="entry name" value="bVLRF1"/>
    <property type="match status" value="1"/>
</dbReference>
<evidence type="ECO:0000259" key="11">
    <source>
        <dbReference type="PROSITE" id="PS52044"/>
    </source>
</evidence>
<keyword evidence="9" id="KW-0175">Coiled coil</keyword>
<evidence type="ECO:0000256" key="6">
    <source>
        <dbReference type="ARBA" id="ARBA00022759"/>
    </source>
</evidence>
<keyword evidence="13" id="KW-1185">Reference proteome</keyword>
<evidence type="ECO:0000256" key="2">
    <source>
        <dbReference type="ARBA" id="ARBA00009262"/>
    </source>
</evidence>
<evidence type="ECO:0000256" key="7">
    <source>
        <dbReference type="ARBA" id="ARBA00022801"/>
    </source>
</evidence>
<evidence type="ECO:0000256" key="4">
    <source>
        <dbReference type="ARBA" id="ARBA00022722"/>
    </source>
</evidence>
<dbReference type="PANTHER" id="PTHR16036:SF2">
    <property type="entry name" value="TRNA ENDONUCLEASE ANKZF1"/>
    <property type="match status" value="1"/>
</dbReference>
<dbReference type="InterPro" id="IPR041175">
    <property type="entry name" value="VLRF1/Vms1"/>
</dbReference>
<name>A0ABP0WEF4_9BRYO</name>
<keyword evidence="6" id="KW-0255">Endonuclease</keyword>
<dbReference type="InterPro" id="IPR047139">
    <property type="entry name" value="ANKZ1/VMS1"/>
</dbReference>
<dbReference type="Proteomes" id="UP001497444">
    <property type="component" value="Chromosome 16"/>
</dbReference>
<evidence type="ECO:0000256" key="9">
    <source>
        <dbReference type="ARBA" id="ARBA00023054"/>
    </source>
</evidence>
<accession>A0ABP0WEF4</accession>
<sequence length="186" mass="20456">MLSDHNLIMGVISQIFFKLTQIVKYGEILSTYEDIFRDYGSSHSVYVDGGLAQEIQKLLANWSEYLRAAFHLFVHAPSSNSQAIFVGEPASLNHSDHHIHQIPFTTRRPTMKEAKQIRHLLGTVYCAKESSAALGTEASVKIYDAAAVGIRALSNEFTVLLEFEKTAEAKEEAKVAELASGAAATV</sequence>
<reference evidence="12" key="1">
    <citation type="submission" date="2024-02" db="EMBL/GenBank/DDBJ databases">
        <authorList>
            <consortium name="ELIXIR-Norway"/>
            <consortium name="Elixir Norway"/>
        </authorList>
    </citation>
    <scope>NUCLEOTIDE SEQUENCE</scope>
</reference>
<comment type="subcellular location">
    <subcellularLocation>
        <location evidence="1">Cytoplasm</location>
    </subcellularLocation>
</comment>
<proteinExistence type="inferred from homology"/>